<dbReference type="GO" id="GO:0004673">
    <property type="term" value="F:protein histidine kinase activity"/>
    <property type="evidence" value="ECO:0007669"/>
    <property type="project" value="UniProtKB-EC"/>
</dbReference>
<dbReference type="OrthoDB" id="5521237at2"/>
<comment type="caution">
    <text evidence="10">The sequence shown here is derived from an EMBL/GenBank/DDBJ whole genome shotgun (WGS) entry which is preliminary data.</text>
</comment>
<feature type="domain" description="Histidine kinase" evidence="9">
    <location>
        <begin position="304"/>
        <end position="502"/>
    </location>
</feature>
<keyword evidence="11" id="KW-1185">Reference proteome</keyword>
<dbReference type="EC" id="2.7.13.3" evidence="2"/>
<comment type="catalytic activity">
    <reaction evidence="1">
        <text>ATP + protein L-histidine = ADP + protein N-phospho-L-histidine.</text>
        <dbReference type="EC" id="2.7.13.3"/>
    </reaction>
</comment>
<dbReference type="GO" id="GO:0005524">
    <property type="term" value="F:ATP binding"/>
    <property type="evidence" value="ECO:0007669"/>
    <property type="project" value="UniProtKB-KW"/>
</dbReference>
<evidence type="ECO:0000256" key="2">
    <source>
        <dbReference type="ARBA" id="ARBA00012438"/>
    </source>
</evidence>
<dbReference type="InterPro" id="IPR004358">
    <property type="entry name" value="Sig_transdc_His_kin-like_C"/>
</dbReference>
<dbReference type="AlphaFoldDB" id="A0A085WPM1"/>
<dbReference type="Proteomes" id="UP000028725">
    <property type="component" value="Unassembled WGS sequence"/>
</dbReference>
<evidence type="ECO:0000313" key="10">
    <source>
        <dbReference type="EMBL" id="KFE69634.1"/>
    </source>
</evidence>
<accession>A0A085WPM1</accession>
<protein>
    <recommendedName>
        <fullName evidence="2">histidine kinase</fullName>
        <ecNumber evidence="2">2.7.13.3</ecNumber>
    </recommendedName>
</protein>
<keyword evidence="3" id="KW-0808">Transferase</keyword>
<evidence type="ECO:0000313" key="11">
    <source>
        <dbReference type="Proteomes" id="UP000028725"/>
    </source>
</evidence>
<evidence type="ECO:0000256" key="4">
    <source>
        <dbReference type="ARBA" id="ARBA00022741"/>
    </source>
</evidence>
<dbReference type="Pfam" id="PF02518">
    <property type="entry name" value="HATPase_c"/>
    <property type="match status" value="1"/>
</dbReference>
<dbReference type="PANTHER" id="PTHR43065">
    <property type="entry name" value="SENSOR HISTIDINE KINASE"/>
    <property type="match status" value="1"/>
</dbReference>
<evidence type="ECO:0000256" key="3">
    <source>
        <dbReference type="ARBA" id="ARBA00022679"/>
    </source>
</evidence>
<dbReference type="EMBL" id="JMCB01000004">
    <property type="protein sequence ID" value="KFE69634.1"/>
    <property type="molecule type" value="Genomic_DNA"/>
</dbReference>
<keyword evidence="8" id="KW-0812">Transmembrane</keyword>
<keyword evidence="5" id="KW-0418">Kinase</keyword>
<keyword evidence="6" id="KW-0067">ATP-binding</keyword>
<dbReference type="PATRIC" id="fig|394096.3.peg.2708"/>
<feature type="transmembrane region" description="Helical" evidence="8">
    <location>
        <begin position="175"/>
        <end position="198"/>
    </location>
</feature>
<organism evidence="10 11">
    <name type="scientific">Hyalangium minutum</name>
    <dbReference type="NCBI Taxonomy" id="394096"/>
    <lineage>
        <taxon>Bacteria</taxon>
        <taxon>Pseudomonadati</taxon>
        <taxon>Myxococcota</taxon>
        <taxon>Myxococcia</taxon>
        <taxon>Myxococcales</taxon>
        <taxon>Cystobacterineae</taxon>
        <taxon>Archangiaceae</taxon>
        <taxon>Hyalangium</taxon>
    </lineage>
</organism>
<dbReference type="STRING" id="394096.DB31_6609"/>
<dbReference type="InterPro" id="IPR003594">
    <property type="entry name" value="HATPase_dom"/>
</dbReference>
<evidence type="ECO:0000256" key="7">
    <source>
        <dbReference type="ARBA" id="ARBA00023012"/>
    </source>
</evidence>
<reference evidence="10 11" key="1">
    <citation type="submission" date="2014-04" db="EMBL/GenBank/DDBJ databases">
        <title>Genome assembly of Hyalangium minutum DSM 14724.</title>
        <authorList>
            <person name="Sharma G."/>
            <person name="Subramanian S."/>
        </authorList>
    </citation>
    <scope>NUCLEOTIDE SEQUENCE [LARGE SCALE GENOMIC DNA]</scope>
    <source>
        <strain evidence="10 11">DSM 14724</strain>
    </source>
</reference>
<keyword evidence="8" id="KW-1133">Transmembrane helix</keyword>
<evidence type="ECO:0000256" key="5">
    <source>
        <dbReference type="ARBA" id="ARBA00022777"/>
    </source>
</evidence>
<name>A0A085WPM1_9BACT</name>
<dbReference type="RefSeq" id="WP_052419924.1">
    <property type="nucleotide sequence ID" value="NZ_JMCB01000004.1"/>
</dbReference>
<dbReference type="SMART" id="SM00387">
    <property type="entry name" value="HATPase_c"/>
    <property type="match status" value="1"/>
</dbReference>
<evidence type="ECO:0000259" key="9">
    <source>
        <dbReference type="PROSITE" id="PS50109"/>
    </source>
</evidence>
<dbReference type="InterPro" id="IPR005467">
    <property type="entry name" value="His_kinase_dom"/>
</dbReference>
<dbReference type="PANTHER" id="PTHR43065:SF46">
    <property type="entry name" value="C4-DICARBOXYLATE TRANSPORT SENSOR PROTEIN DCTB"/>
    <property type="match status" value="1"/>
</dbReference>
<dbReference type="GO" id="GO:0000160">
    <property type="term" value="P:phosphorelay signal transduction system"/>
    <property type="evidence" value="ECO:0007669"/>
    <property type="project" value="UniProtKB-KW"/>
</dbReference>
<proteinExistence type="predicted"/>
<keyword evidence="4" id="KW-0547">Nucleotide-binding</keyword>
<gene>
    <name evidence="10" type="ORF">DB31_6609</name>
</gene>
<sequence length="505" mass="56828">MRISRNASLLTALALLLMLGGVTLYSFFGLRRAMARLDLITQEVLLGYESSAQGDELLRALSDVIVARDAASQEQVSRTLSSIQRQLTAFAQSVQSPEARRDLESLRRMTRTCGEQSQRIFLLAQEGHIPEAVAVKDEVARVVQFMKEDLTHLMTSELTYYRERREELSARAARMAVLIVTTTGVILLGCLLLLGFAFRDELLERERLNAELEQRVRARSLELEEAQRQLVEAAHLAGRAEVAVSMLHNVGNVLNSVNINAHLTAETLRRLPLNRIARTGQLIAQHRDEPGWLKDDPRGKVVPGFLSELGQELEQQRDSLVDHQREMLEHVEHIKQIIAVQNTYAGRVRLLETISLVELIELALRINHSALFRHEVTVERHFEPMPEVQVEKHKVLQILVNLISNAYKALAEGRETGRRLTLRLGWGAPHHWRIEVEDNGLGITPDNLEKLFFFGFTTRKDGHGIGLHSCALAAQEMKGTLVARSEGLGHGACFILEVPLEQEPS</sequence>
<dbReference type="SUPFAM" id="SSF55874">
    <property type="entry name" value="ATPase domain of HSP90 chaperone/DNA topoisomerase II/histidine kinase"/>
    <property type="match status" value="1"/>
</dbReference>
<dbReference type="PRINTS" id="PR00344">
    <property type="entry name" value="BCTRLSENSOR"/>
</dbReference>
<dbReference type="InterPro" id="IPR036890">
    <property type="entry name" value="HATPase_C_sf"/>
</dbReference>
<evidence type="ECO:0000256" key="8">
    <source>
        <dbReference type="SAM" id="Phobius"/>
    </source>
</evidence>
<dbReference type="Gene3D" id="3.30.565.10">
    <property type="entry name" value="Histidine kinase-like ATPase, C-terminal domain"/>
    <property type="match status" value="1"/>
</dbReference>
<dbReference type="PROSITE" id="PS50109">
    <property type="entry name" value="HIS_KIN"/>
    <property type="match status" value="1"/>
</dbReference>
<keyword evidence="8" id="KW-0472">Membrane</keyword>
<evidence type="ECO:0000256" key="6">
    <source>
        <dbReference type="ARBA" id="ARBA00022840"/>
    </source>
</evidence>
<evidence type="ECO:0000256" key="1">
    <source>
        <dbReference type="ARBA" id="ARBA00000085"/>
    </source>
</evidence>
<keyword evidence="7" id="KW-0902">Two-component regulatory system</keyword>